<evidence type="ECO:0000256" key="2">
    <source>
        <dbReference type="ARBA" id="ARBA00009012"/>
    </source>
</evidence>
<keyword evidence="9" id="KW-1185">Reference proteome</keyword>
<dbReference type="AlphaFoldDB" id="A0A2V5HQG7"/>
<evidence type="ECO:0000256" key="6">
    <source>
        <dbReference type="SAM" id="MobiDB-lite"/>
    </source>
</evidence>
<dbReference type="GO" id="GO:0016020">
    <property type="term" value="C:membrane"/>
    <property type="evidence" value="ECO:0007669"/>
    <property type="project" value="UniProtKB-SubCell"/>
</dbReference>
<evidence type="ECO:0000256" key="5">
    <source>
        <dbReference type="ARBA" id="ARBA00023136"/>
    </source>
</evidence>
<name>A0A2V5HQG7_9EURO</name>
<organism evidence="8 9">
    <name type="scientific">Aspergillus indologenus CBS 114.80</name>
    <dbReference type="NCBI Taxonomy" id="1450541"/>
    <lineage>
        <taxon>Eukaryota</taxon>
        <taxon>Fungi</taxon>
        <taxon>Dikarya</taxon>
        <taxon>Ascomycota</taxon>
        <taxon>Pezizomycotina</taxon>
        <taxon>Eurotiomycetes</taxon>
        <taxon>Eurotiomycetidae</taxon>
        <taxon>Eurotiales</taxon>
        <taxon>Aspergillaceae</taxon>
        <taxon>Aspergillus</taxon>
        <taxon>Aspergillus subgen. Circumdati</taxon>
    </lineage>
</organism>
<evidence type="ECO:0000256" key="3">
    <source>
        <dbReference type="ARBA" id="ARBA00022692"/>
    </source>
</evidence>
<feature type="transmembrane region" description="Helical" evidence="7">
    <location>
        <begin position="184"/>
        <end position="204"/>
    </location>
</feature>
<evidence type="ECO:0000256" key="1">
    <source>
        <dbReference type="ARBA" id="ARBA00004141"/>
    </source>
</evidence>
<comment type="similarity">
    <text evidence="2">Belongs to the TMEM19 family.</text>
</comment>
<comment type="subcellular location">
    <subcellularLocation>
        <location evidence="1">Membrane</location>
        <topology evidence="1">Multi-pass membrane protein</topology>
    </subcellularLocation>
</comment>
<feature type="transmembrane region" description="Helical" evidence="7">
    <location>
        <begin position="43"/>
        <end position="61"/>
    </location>
</feature>
<keyword evidence="3 7" id="KW-0812">Transmembrane</keyword>
<evidence type="ECO:0000256" key="4">
    <source>
        <dbReference type="ARBA" id="ARBA00022989"/>
    </source>
</evidence>
<dbReference type="InterPro" id="IPR002794">
    <property type="entry name" value="DUF92_TMEM19"/>
</dbReference>
<keyword evidence="4 7" id="KW-1133">Transmembrane helix</keyword>
<evidence type="ECO:0000313" key="9">
    <source>
        <dbReference type="Proteomes" id="UP000248817"/>
    </source>
</evidence>
<protein>
    <submittedName>
        <fullName evidence="8">DUF92 domain protein</fullName>
    </submittedName>
</protein>
<dbReference type="PANTHER" id="PTHR13353">
    <property type="entry name" value="TRANSMEMBRANE PROTEIN 19"/>
    <property type="match status" value="1"/>
</dbReference>
<reference evidence="8 9" key="1">
    <citation type="submission" date="2018-02" db="EMBL/GenBank/DDBJ databases">
        <title>The genomes of Aspergillus section Nigri reveals drivers in fungal speciation.</title>
        <authorList>
            <consortium name="DOE Joint Genome Institute"/>
            <person name="Vesth T.C."/>
            <person name="Nybo J."/>
            <person name="Theobald S."/>
            <person name="Brandl J."/>
            <person name="Frisvad J.C."/>
            <person name="Nielsen K.F."/>
            <person name="Lyhne E.K."/>
            <person name="Kogle M.E."/>
            <person name="Kuo A."/>
            <person name="Riley R."/>
            <person name="Clum A."/>
            <person name="Nolan M."/>
            <person name="Lipzen A."/>
            <person name="Salamov A."/>
            <person name="Henrissat B."/>
            <person name="Wiebenga A."/>
            <person name="De vries R.P."/>
            <person name="Grigoriev I.V."/>
            <person name="Mortensen U.H."/>
            <person name="Andersen M.R."/>
            <person name="Baker S.E."/>
        </authorList>
    </citation>
    <scope>NUCLEOTIDE SEQUENCE [LARGE SCALE GENOMIC DNA]</scope>
    <source>
        <strain evidence="8 9">CBS 114.80</strain>
    </source>
</reference>
<dbReference type="EMBL" id="KZ825587">
    <property type="protein sequence ID" value="PYI26738.1"/>
    <property type="molecule type" value="Genomic_DNA"/>
</dbReference>
<keyword evidence="5 7" id="KW-0472">Membrane</keyword>
<dbReference type="Proteomes" id="UP000248817">
    <property type="component" value="Unassembled WGS sequence"/>
</dbReference>
<feature type="region of interest" description="Disordered" evidence="6">
    <location>
        <begin position="319"/>
        <end position="349"/>
    </location>
</feature>
<sequence length="387" mass="39331">MKPVIAVPAIAGLLYRAWSHKTLTTLGLVAAGLTASAHALHPWSTPFILLAVFYLGGSRVTKVKHDIKSRLTLSATGSEGGEGPRTHVQVLANSIVASVLILAHTYVLAKRSTAGYNGDQCFSNGHDVADVLMIGIVANYAAVAADTFSSELGILSTSKPRLITSPTFRVVPPGTNGGVTGTGLLAGMFGAFTIALSSAAFLPFCAGAQGSLSAGETLKSRAGWVAAVTVWGTLGSVLDSVLGGVFQASVVDKRTGKIVEGSGGKKVLLHPSSTKAGVSANATGLTPAHGVSSGSGSATQLRATEDVANAAAAATLRGSRASKTSVGSSSAGETTTDEGHESRRVESGHDLLDNNAVNVLMALIMSVGAIGVASWVWGVDVMDLARW</sequence>
<evidence type="ECO:0000256" key="7">
    <source>
        <dbReference type="SAM" id="Phobius"/>
    </source>
</evidence>
<proteinExistence type="inferred from homology"/>
<feature type="compositionally biased region" description="Basic and acidic residues" evidence="6">
    <location>
        <begin position="337"/>
        <end position="349"/>
    </location>
</feature>
<dbReference type="Pfam" id="PF01940">
    <property type="entry name" value="DUF92"/>
    <property type="match status" value="1"/>
</dbReference>
<dbReference type="PANTHER" id="PTHR13353:SF5">
    <property type="entry name" value="TRANSMEMBRANE PROTEIN 19"/>
    <property type="match status" value="1"/>
</dbReference>
<feature type="compositionally biased region" description="Polar residues" evidence="6">
    <location>
        <begin position="321"/>
        <end position="334"/>
    </location>
</feature>
<accession>A0A2V5HQG7</accession>
<gene>
    <name evidence="8" type="ORF">BP00DRAFT_355234</name>
</gene>
<evidence type="ECO:0000313" key="8">
    <source>
        <dbReference type="EMBL" id="PYI26738.1"/>
    </source>
</evidence>
<feature type="transmembrane region" description="Helical" evidence="7">
    <location>
        <begin position="224"/>
        <end position="246"/>
    </location>
</feature>
<feature type="transmembrane region" description="Helical" evidence="7">
    <location>
        <begin position="356"/>
        <end position="377"/>
    </location>
</feature>